<dbReference type="SUPFAM" id="SSF46785">
    <property type="entry name" value="Winged helix' DNA-binding domain"/>
    <property type="match status" value="1"/>
</dbReference>
<dbReference type="PROSITE" id="PS50995">
    <property type="entry name" value="HTH_MARR_2"/>
    <property type="match status" value="1"/>
</dbReference>
<evidence type="ECO:0000313" key="2">
    <source>
        <dbReference type="EMBL" id="MBL0707357.1"/>
    </source>
</evidence>
<dbReference type="InterPro" id="IPR036388">
    <property type="entry name" value="WH-like_DNA-bd_sf"/>
</dbReference>
<dbReference type="PANTHER" id="PTHR39515">
    <property type="entry name" value="CONSERVED PROTEIN"/>
    <property type="match status" value="1"/>
</dbReference>
<dbReference type="InterPro" id="IPR052526">
    <property type="entry name" value="HTH-type_Bedaq_tolerance"/>
</dbReference>
<dbReference type="InterPro" id="IPR000835">
    <property type="entry name" value="HTH_MarR-typ"/>
</dbReference>
<name>A0ABS1K7L5_9MICC</name>
<dbReference type="Pfam" id="PF12802">
    <property type="entry name" value="MarR_2"/>
    <property type="match status" value="1"/>
</dbReference>
<feature type="domain" description="HTH marR-type" evidence="1">
    <location>
        <begin position="1"/>
        <end position="106"/>
    </location>
</feature>
<reference evidence="2 3" key="1">
    <citation type="submission" date="2021-01" db="EMBL/GenBank/DDBJ databases">
        <title>Genome public.</title>
        <authorList>
            <person name="Liu C."/>
            <person name="Sun Q."/>
        </authorList>
    </citation>
    <scope>NUCLEOTIDE SEQUENCE [LARGE SCALE GENOMIC DNA]</scope>
    <source>
        <strain evidence="2 3">JC656</strain>
    </source>
</reference>
<comment type="caution">
    <text evidence="2">The sequence shown here is derived from an EMBL/GenBank/DDBJ whole genome shotgun (WGS) entry which is preliminary data.</text>
</comment>
<keyword evidence="3" id="KW-1185">Reference proteome</keyword>
<accession>A0ABS1K7L5</accession>
<sequence length="107" mass="11626">MAQSRVFQRISSGGSRVTELADQAKVTKQTASALVQALEDGGYVERAPDPTDARAQLIRVAPRGAAAIAIAAAEIARIEGEWRRALGSARFDRLTRDLDVLRRLTDH</sequence>
<dbReference type="Gene3D" id="1.10.10.10">
    <property type="entry name" value="Winged helix-like DNA-binding domain superfamily/Winged helix DNA-binding domain"/>
    <property type="match status" value="1"/>
</dbReference>
<gene>
    <name evidence="2" type="ORF">JJE72_17825</name>
</gene>
<dbReference type="InterPro" id="IPR036390">
    <property type="entry name" value="WH_DNA-bd_sf"/>
</dbReference>
<organism evidence="2 3">
    <name type="scientific">Sinomonas cellulolyticus</name>
    <dbReference type="NCBI Taxonomy" id="2801916"/>
    <lineage>
        <taxon>Bacteria</taxon>
        <taxon>Bacillati</taxon>
        <taxon>Actinomycetota</taxon>
        <taxon>Actinomycetes</taxon>
        <taxon>Micrococcales</taxon>
        <taxon>Micrococcaceae</taxon>
        <taxon>Sinomonas</taxon>
    </lineage>
</organism>
<evidence type="ECO:0000313" key="3">
    <source>
        <dbReference type="Proteomes" id="UP000639051"/>
    </source>
</evidence>
<dbReference type="EMBL" id="JAERRC010000046">
    <property type="protein sequence ID" value="MBL0707357.1"/>
    <property type="molecule type" value="Genomic_DNA"/>
</dbReference>
<proteinExistence type="predicted"/>
<dbReference type="PANTHER" id="PTHR39515:SF2">
    <property type="entry name" value="HTH-TYPE TRANSCRIPTIONAL REGULATOR RV0880"/>
    <property type="match status" value="1"/>
</dbReference>
<evidence type="ECO:0000259" key="1">
    <source>
        <dbReference type="PROSITE" id="PS50995"/>
    </source>
</evidence>
<protein>
    <submittedName>
        <fullName evidence="2">MarR family transcriptional regulator</fullName>
    </submittedName>
</protein>
<dbReference type="Proteomes" id="UP000639051">
    <property type="component" value="Unassembled WGS sequence"/>
</dbReference>